<feature type="region of interest" description="Disordered" evidence="1">
    <location>
        <begin position="12"/>
        <end position="84"/>
    </location>
</feature>
<dbReference type="Proteomes" id="UP001458880">
    <property type="component" value="Unassembled WGS sequence"/>
</dbReference>
<name>A0AAW1JYN5_POPJA</name>
<keyword evidence="3" id="KW-1185">Reference proteome</keyword>
<reference evidence="2 3" key="1">
    <citation type="journal article" date="2024" name="BMC Genomics">
        <title>De novo assembly and annotation of Popillia japonica's genome with initial clues to its potential as an invasive pest.</title>
        <authorList>
            <person name="Cucini C."/>
            <person name="Boschi S."/>
            <person name="Funari R."/>
            <person name="Cardaioli E."/>
            <person name="Iannotti N."/>
            <person name="Marturano G."/>
            <person name="Paoli F."/>
            <person name="Bruttini M."/>
            <person name="Carapelli A."/>
            <person name="Frati F."/>
            <person name="Nardi F."/>
        </authorList>
    </citation>
    <scope>NUCLEOTIDE SEQUENCE [LARGE SCALE GENOMIC DNA]</scope>
    <source>
        <strain evidence="2">DMR45628</strain>
    </source>
</reference>
<feature type="compositionally biased region" description="Acidic residues" evidence="1">
    <location>
        <begin position="12"/>
        <end position="23"/>
    </location>
</feature>
<comment type="caution">
    <text evidence="2">The sequence shown here is derived from an EMBL/GenBank/DDBJ whole genome shotgun (WGS) entry which is preliminary data.</text>
</comment>
<dbReference type="AlphaFoldDB" id="A0AAW1JYN5"/>
<accession>A0AAW1JYN5</accession>
<gene>
    <name evidence="2" type="ORF">QE152_g26672</name>
</gene>
<sequence>MNSDELMAYLSDLDDQSDDEVLEDGGLIHKDDDGMSDAPSIHSDHNTDSNISESEDDDISSDVGTDSANYSYGKNKFKWTKNPP</sequence>
<feature type="compositionally biased region" description="Basic residues" evidence="1">
    <location>
        <begin position="75"/>
        <end position="84"/>
    </location>
</feature>
<evidence type="ECO:0000256" key="1">
    <source>
        <dbReference type="SAM" id="MobiDB-lite"/>
    </source>
</evidence>
<protein>
    <submittedName>
        <fullName evidence="2">Uncharacterized protein</fullName>
    </submittedName>
</protein>
<proteinExistence type="predicted"/>
<feature type="compositionally biased region" description="Polar residues" evidence="1">
    <location>
        <begin position="63"/>
        <end position="72"/>
    </location>
</feature>
<organism evidence="2 3">
    <name type="scientific">Popillia japonica</name>
    <name type="common">Japanese beetle</name>
    <dbReference type="NCBI Taxonomy" id="7064"/>
    <lineage>
        <taxon>Eukaryota</taxon>
        <taxon>Metazoa</taxon>
        <taxon>Ecdysozoa</taxon>
        <taxon>Arthropoda</taxon>
        <taxon>Hexapoda</taxon>
        <taxon>Insecta</taxon>
        <taxon>Pterygota</taxon>
        <taxon>Neoptera</taxon>
        <taxon>Endopterygota</taxon>
        <taxon>Coleoptera</taxon>
        <taxon>Polyphaga</taxon>
        <taxon>Scarabaeiformia</taxon>
        <taxon>Scarabaeidae</taxon>
        <taxon>Rutelinae</taxon>
        <taxon>Popillia</taxon>
    </lineage>
</organism>
<evidence type="ECO:0000313" key="2">
    <source>
        <dbReference type="EMBL" id="KAK9709332.1"/>
    </source>
</evidence>
<evidence type="ECO:0000313" key="3">
    <source>
        <dbReference type="Proteomes" id="UP001458880"/>
    </source>
</evidence>
<dbReference type="EMBL" id="JASPKY010000311">
    <property type="protein sequence ID" value="KAK9709332.1"/>
    <property type="molecule type" value="Genomic_DNA"/>
</dbReference>